<proteinExistence type="predicted"/>
<name>A0ABU0IWN3_9CAUL</name>
<dbReference type="PROSITE" id="PS50405">
    <property type="entry name" value="GST_CTER"/>
    <property type="match status" value="1"/>
</dbReference>
<dbReference type="Gene3D" id="1.20.1050.10">
    <property type="match status" value="1"/>
</dbReference>
<dbReference type="Proteomes" id="UP001228905">
    <property type="component" value="Unassembled WGS sequence"/>
</dbReference>
<evidence type="ECO:0000259" key="1">
    <source>
        <dbReference type="PROSITE" id="PS50404"/>
    </source>
</evidence>
<dbReference type="InterPro" id="IPR004045">
    <property type="entry name" value="Glutathione_S-Trfase_N"/>
</dbReference>
<dbReference type="PANTHER" id="PTHR44051:SF2">
    <property type="entry name" value="HYPOTHETICAL GLUTATHIONE S-TRANSFERASE LIKE PROTEIN"/>
    <property type="match status" value="1"/>
</dbReference>
<dbReference type="InterPro" id="IPR040079">
    <property type="entry name" value="Glutathione_S-Trfase"/>
</dbReference>
<dbReference type="Pfam" id="PF02798">
    <property type="entry name" value="GST_N"/>
    <property type="match status" value="1"/>
</dbReference>
<evidence type="ECO:0000313" key="3">
    <source>
        <dbReference type="EMBL" id="MDQ0466414.1"/>
    </source>
</evidence>
<keyword evidence="4" id="KW-1185">Reference proteome</keyword>
<dbReference type="PANTHER" id="PTHR44051">
    <property type="entry name" value="GLUTATHIONE S-TRANSFERASE-RELATED"/>
    <property type="match status" value="1"/>
</dbReference>
<dbReference type="InterPro" id="IPR036249">
    <property type="entry name" value="Thioredoxin-like_sf"/>
</dbReference>
<protein>
    <submittedName>
        <fullName evidence="3">Glutathione S-transferase</fullName>
        <ecNumber evidence="3">2.5.1.18</ecNumber>
    </submittedName>
</protein>
<dbReference type="InterPro" id="IPR036282">
    <property type="entry name" value="Glutathione-S-Trfase_C_sf"/>
</dbReference>
<dbReference type="CDD" id="cd03056">
    <property type="entry name" value="GST_N_4"/>
    <property type="match status" value="1"/>
</dbReference>
<dbReference type="SUPFAM" id="SSF47616">
    <property type="entry name" value="GST C-terminal domain-like"/>
    <property type="match status" value="1"/>
</dbReference>
<accession>A0ABU0IWN3</accession>
<dbReference type="PROSITE" id="PS50404">
    <property type="entry name" value="GST_NTER"/>
    <property type="match status" value="1"/>
</dbReference>
<dbReference type="EC" id="2.5.1.18" evidence="3"/>
<gene>
    <name evidence="3" type="ORF">QO010_004207</name>
</gene>
<dbReference type="SFLD" id="SFLDS00019">
    <property type="entry name" value="Glutathione_Transferase_(cytos"/>
    <property type="match status" value="1"/>
</dbReference>
<dbReference type="GO" id="GO:0004364">
    <property type="term" value="F:glutathione transferase activity"/>
    <property type="evidence" value="ECO:0007669"/>
    <property type="project" value="UniProtKB-EC"/>
</dbReference>
<feature type="domain" description="GST N-terminal" evidence="1">
    <location>
        <begin position="2"/>
        <end position="84"/>
    </location>
</feature>
<comment type="caution">
    <text evidence="3">The sequence shown here is derived from an EMBL/GenBank/DDBJ whole genome shotgun (WGS) entry which is preliminary data.</text>
</comment>
<dbReference type="RefSeq" id="WP_307352505.1">
    <property type="nucleotide sequence ID" value="NZ_JAUSVS010000011.1"/>
</dbReference>
<evidence type="ECO:0000313" key="4">
    <source>
        <dbReference type="Proteomes" id="UP001228905"/>
    </source>
</evidence>
<evidence type="ECO:0000259" key="2">
    <source>
        <dbReference type="PROSITE" id="PS50405"/>
    </source>
</evidence>
<feature type="domain" description="GST C-terminal" evidence="2">
    <location>
        <begin position="85"/>
        <end position="202"/>
    </location>
</feature>
<dbReference type="InterPro" id="IPR010987">
    <property type="entry name" value="Glutathione-S-Trfase_C-like"/>
</dbReference>
<dbReference type="EMBL" id="JAUSVS010000011">
    <property type="protein sequence ID" value="MDQ0466414.1"/>
    <property type="molecule type" value="Genomic_DNA"/>
</dbReference>
<dbReference type="SUPFAM" id="SSF52833">
    <property type="entry name" value="Thioredoxin-like"/>
    <property type="match status" value="1"/>
</dbReference>
<sequence>MTDYILYGHRESGHSYKARLALTLLGLPHDYREVEVFLPREERRADWRAVSKFGEIPVLVAGGKAIVQSNAILLHLARTHGALGWEVDPDRLTEWLFWEANRIGISLPNLRYALMWEPDTEPRVLGWLRQRMLADLARLEGEFAERPFLLGDAVSAADLSCCGYMFFADQAGVDLGDWPAVAAWLERIKALPGWKHPYELMM</sequence>
<dbReference type="Pfam" id="PF13410">
    <property type="entry name" value="GST_C_2"/>
    <property type="match status" value="1"/>
</dbReference>
<keyword evidence="3" id="KW-0808">Transferase</keyword>
<reference evidence="3 4" key="1">
    <citation type="submission" date="2023-07" db="EMBL/GenBank/DDBJ databases">
        <title>Genomic Encyclopedia of Type Strains, Phase IV (KMG-IV): sequencing the most valuable type-strain genomes for metagenomic binning, comparative biology and taxonomic classification.</title>
        <authorList>
            <person name="Goeker M."/>
        </authorList>
    </citation>
    <scope>NUCLEOTIDE SEQUENCE [LARGE SCALE GENOMIC DNA]</scope>
    <source>
        <strain evidence="3 4">DSM 18695</strain>
    </source>
</reference>
<dbReference type="Gene3D" id="3.40.30.10">
    <property type="entry name" value="Glutaredoxin"/>
    <property type="match status" value="1"/>
</dbReference>
<organism evidence="3 4">
    <name type="scientific">Caulobacter ginsengisoli</name>
    <dbReference type="NCBI Taxonomy" id="400775"/>
    <lineage>
        <taxon>Bacteria</taxon>
        <taxon>Pseudomonadati</taxon>
        <taxon>Pseudomonadota</taxon>
        <taxon>Alphaproteobacteria</taxon>
        <taxon>Caulobacterales</taxon>
        <taxon>Caulobacteraceae</taxon>
        <taxon>Caulobacter</taxon>
    </lineage>
</organism>